<dbReference type="EMBL" id="QZEI01000018">
    <property type="protein sequence ID" value="RLV60275.1"/>
    <property type="molecule type" value="Genomic_DNA"/>
</dbReference>
<proteinExistence type="predicted"/>
<evidence type="ECO:0008006" key="3">
    <source>
        <dbReference type="Google" id="ProtNLM"/>
    </source>
</evidence>
<name>A0A3L8PYD6_9GAMM</name>
<dbReference type="Gene3D" id="3.40.50.1000">
    <property type="entry name" value="HAD superfamily/HAD-like"/>
    <property type="match status" value="1"/>
</dbReference>
<dbReference type="AlphaFoldDB" id="A0A3L8PYD6"/>
<keyword evidence="2" id="KW-1185">Reference proteome</keyword>
<dbReference type="InterPro" id="IPR023214">
    <property type="entry name" value="HAD_sf"/>
</dbReference>
<dbReference type="SUPFAM" id="SSF56784">
    <property type="entry name" value="HAD-like"/>
    <property type="match status" value="1"/>
</dbReference>
<dbReference type="Proteomes" id="UP000281474">
    <property type="component" value="Unassembled WGS sequence"/>
</dbReference>
<comment type="caution">
    <text evidence="1">The sequence shown here is derived from an EMBL/GenBank/DDBJ whole genome shotgun (WGS) entry which is preliminary data.</text>
</comment>
<evidence type="ECO:0000313" key="1">
    <source>
        <dbReference type="EMBL" id="RLV60275.1"/>
    </source>
</evidence>
<organism evidence="1 2">
    <name type="scientific">Parashewanella curva</name>
    <dbReference type="NCBI Taxonomy" id="2338552"/>
    <lineage>
        <taxon>Bacteria</taxon>
        <taxon>Pseudomonadati</taxon>
        <taxon>Pseudomonadota</taxon>
        <taxon>Gammaproteobacteria</taxon>
        <taxon>Alteromonadales</taxon>
        <taxon>Shewanellaceae</taxon>
        <taxon>Parashewanella</taxon>
    </lineage>
</organism>
<sequence length="207" mass="24160">MAPIKTLLLDLGGVLLNLDYHATEQAFAKLGFRSFTDYYHQNAQQPFFDRFEKGLETPQAFRNKIRELSGLNLAYDEIDSAWNAMLFEIPVVRIELLLKLQHRYQLILFSNTNAIHYEALQLILQQQFQHDILQQVFDFTFYSHFIGARKPEYAAFRKVLSIAGANPESTFFIDDTQRHTVGADQCHIQTHWLQNHETIEDILNPLM</sequence>
<protein>
    <recommendedName>
        <fullName evidence="3">HAD family phosphatase</fullName>
    </recommendedName>
</protein>
<dbReference type="RefSeq" id="WP_121838430.1">
    <property type="nucleotide sequence ID" value="NZ_ML014767.1"/>
</dbReference>
<dbReference type="Gene3D" id="1.10.150.240">
    <property type="entry name" value="Putative phosphatase, domain 2"/>
    <property type="match status" value="1"/>
</dbReference>
<dbReference type="SFLD" id="SFLDS00003">
    <property type="entry name" value="Haloacid_Dehalogenase"/>
    <property type="match status" value="1"/>
</dbReference>
<reference evidence="1 2" key="1">
    <citation type="submission" date="2018-09" db="EMBL/GenBank/DDBJ databases">
        <title>Phylogeny of the Shewanellaceae, and recommendation for two new genera, Pseudoshewanella and Parashewanella.</title>
        <authorList>
            <person name="Wang G."/>
        </authorList>
    </citation>
    <scope>NUCLEOTIDE SEQUENCE [LARGE SCALE GENOMIC DNA]</scope>
    <source>
        <strain evidence="1 2">C51</strain>
    </source>
</reference>
<dbReference type="OrthoDB" id="9773910at2"/>
<dbReference type="Pfam" id="PF00702">
    <property type="entry name" value="Hydrolase"/>
    <property type="match status" value="1"/>
</dbReference>
<dbReference type="PANTHER" id="PTHR43611">
    <property type="entry name" value="ALPHA-D-GLUCOSE 1-PHOSPHATE PHOSPHATASE"/>
    <property type="match status" value="1"/>
</dbReference>
<dbReference type="InterPro" id="IPR036412">
    <property type="entry name" value="HAD-like_sf"/>
</dbReference>
<dbReference type="PANTHER" id="PTHR43611:SF3">
    <property type="entry name" value="FLAVIN MONONUCLEOTIDE HYDROLASE 1, CHLOROPLATIC"/>
    <property type="match status" value="1"/>
</dbReference>
<gene>
    <name evidence="1" type="ORF">D5018_07730</name>
</gene>
<dbReference type="InterPro" id="IPR023198">
    <property type="entry name" value="PGP-like_dom2"/>
</dbReference>
<accession>A0A3L8PYD6</accession>
<evidence type="ECO:0000313" key="2">
    <source>
        <dbReference type="Proteomes" id="UP000281474"/>
    </source>
</evidence>
<dbReference type="SFLD" id="SFLDG01129">
    <property type="entry name" value="C1.5:_HAD__Beta-PGM__Phosphata"/>
    <property type="match status" value="1"/>
</dbReference>